<keyword evidence="3" id="KW-1185">Reference proteome</keyword>
<reference evidence="2" key="1">
    <citation type="submission" date="2021-06" db="EMBL/GenBank/DDBJ databases">
        <title>44 bacteria genomes isolated from Dapeng, Shenzhen.</title>
        <authorList>
            <person name="Zheng W."/>
            <person name="Yu S."/>
            <person name="Huang Y."/>
        </authorList>
    </citation>
    <scope>NUCLEOTIDE SEQUENCE</scope>
    <source>
        <strain evidence="2">DP5N28-2</strain>
    </source>
</reference>
<feature type="signal peptide" evidence="1">
    <location>
        <begin position="1"/>
        <end position="23"/>
    </location>
</feature>
<sequence>MKKLYFTFIALTSFLFLSQSTMAQDVNTSFQEGDVVINAGLGLGTTFAFTGSLGIPLGGGVEYGITDAIGVGGEAGFASGGGLTVFYIGAKGSYHFNDLFNIEDEAWDVYGGLGLYYRSFNVSGINFGLGSGITAGIHAGARYYFSDSFGVYAELGNSYAWLKAGVVLKL</sequence>
<name>A0A953HQM1_9BACT</name>
<evidence type="ECO:0008006" key="4">
    <source>
        <dbReference type="Google" id="ProtNLM"/>
    </source>
</evidence>
<dbReference type="Proteomes" id="UP000753961">
    <property type="component" value="Unassembled WGS sequence"/>
</dbReference>
<evidence type="ECO:0000313" key="3">
    <source>
        <dbReference type="Proteomes" id="UP000753961"/>
    </source>
</evidence>
<organism evidence="2 3">
    <name type="scientific">Membranihabitans marinus</name>
    <dbReference type="NCBI Taxonomy" id="1227546"/>
    <lineage>
        <taxon>Bacteria</taxon>
        <taxon>Pseudomonadati</taxon>
        <taxon>Bacteroidota</taxon>
        <taxon>Saprospiria</taxon>
        <taxon>Saprospirales</taxon>
        <taxon>Saprospiraceae</taxon>
        <taxon>Membranihabitans</taxon>
    </lineage>
</organism>
<dbReference type="Gene3D" id="2.40.160.20">
    <property type="match status" value="1"/>
</dbReference>
<evidence type="ECO:0000256" key="1">
    <source>
        <dbReference type="SAM" id="SignalP"/>
    </source>
</evidence>
<dbReference type="EMBL" id="JAHVHU010000020">
    <property type="protein sequence ID" value="MBY5959977.1"/>
    <property type="molecule type" value="Genomic_DNA"/>
</dbReference>
<keyword evidence="1" id="KW-0732">Signal</keyword>
<evidence type="ECO:0000313" key="2">
    <source>
        <dbReference type="EMBL" id="MBY5959977.1"/>
    </source>
</evidence>
<comment type="caution">
    <text evidence="2">The sequence shown here is derived from an EMBL/GenBank/DDBJ whole genome shotgun (WGS) entry which is preliminary data.</text>
</comment>
<gene>
    <name evidence="2" type="ORF">KUV50_17635</name>
</gene>
<feature type="chain" id="PRO_5037739520" description="Outer membrane protein beta-barrel domain-containing protein" evidence="1">
    <location>
        <begin position="24"/>
        <end position="170"/>
    </location>
</feature>
<dbReference type="RefSeq" id="WP_222581513.1">
    <property type="nucleotide sequence ID" value="NZ_JAHVHU010000020.1"/>
</dbReference>
<dbReference type="AlphaFoldDB" id="A0A953HQM1"/>
<accession>A0A953HQM1</accession>
<protein>
    <recommendedName>
        <fullName evidence="4">Outer membrane protein beta-barrel domain-containing protein</fullName>
    </recommendedName>
</protein>
<proteinExistence type="predicted"/>